<evidence type="ECO:0000313" key="2">
    <source>
        <dbReference type="EMBL" id="CAH1232506.1"/>
    </source>
</evidence>
<dbReference type="OrthoDB" id="2414723at2759"/>
<protein>
    <submittedName>
        <fullName evidence="2">KCTD21 protein</fullName>
    </submittedName>
</protein>
<dbReference type="Gene3D" id="3.30.710.10">
    <property type="entry name" value="Potassium Channel Kv1.1, Chain A"/>
    <property type="match status" value="2"/>
</dbReference>
<gene>
    <name evidence="2" type="primary">KCTD21</name>
    <name evidence="2" type="ORF">BLAG_LOCUS1609</name>
</gene>
<dbReference type="CDD" id="cd18365">
    <property type="entry name" value="BTB_POZ_KCTD6_like"/>
    <property type="match status" value="1"/>
</dbReference>
<evidence type="ECO:0000313" key="3">
    <source>
        <dbReference type="Proteomes" id="UP000838412"/>
    </source>
</evidence>
<sequence>MSISDFSVVSLNVGGHIYTTARSTLIRYPDSMLGAMFGGDLGTLQDDQGRYFIDRNGRLFEHVLNFLRTNQLVLPEDFKELPLLEMEADFYQIQPLIEALKSYKARINQPCAQDVVSFSVRPRMQPGMSPLHNIQFGANTKDVEDMVKKSYDSRLSDMFGSKPRAHRKRRARFNSSRDEQGRYFIDRDGMVFRHVLNFLRLGELVLPEGFKELRLLEKEAEFYQIEELIRAVRITMGKESADYVDEYDDYGYDYWD</sequence>
<dbReference type="PANTHER" id="PTHR14499:SF144">
    <property type="entry name" value="POTASSIUM CHANNEL TETRAMERISATION-TYPE BTB DOMAIN-CONTAINING PROTEIN"/>
    <property type="match status" value="1"/>
</dbReference>
<accession>A0A8J9YPU4</accession>
<dbReference type="Proteomes" id="UP000838412">
    <property type="component" value="Chromosome 1"/>
</dbReference>
<feature type="domain" description="BTB" evidence="1">
    <location>
        <begin position="7"/>
        <end position="108"/>
    </location>
</feature>
<evidence type="ECO:0000259" key="1">
    <source>
        <dbReference type="SMART" id="SM00225"/>
    </source>
</evidence>
<organism evidence="2 3">
    <name type="scientific">Branchiostoma lanceolatum</name>
    <name type="common">Common lancelet</name>
    <name type="synonym">Amphioxus lanceolatum</name>
    <dbReference type="NCBI Taxonomy" id="7740"/>
    <lineage>
        <taxon>Eukaryota</taxon>
        <taxon>Metazoa</taxon>
        <taxon>Chordata</taxon>
        <taxon>Cephalochordata</taxon>
        <taxon>Leptocardii</taxon>
        <taxon>Amphioxiformes</taxon>
        <taxon>Branchiostomatidae</taxon>
        <taxon>Branchiostoma</taxon>
    </lineage>
</organism>
<feature type="domain" description="BTB" evidence="1">
    <location>
        <begin position="137"/>
        <end position="240"/>
    </location>
</feature>
<dbReference type="PANTHER" id="PTHR14499">
    <property type="entry name" value="POTASSIUM CHANNEL TETRAMERIZATION DOMAIN-CONTAINING"/>
    <property type="match status" value="1"/>
</dbReference>
<dbReference type="InterPro" id="IPR000210">
    <property type="entry name" value="BTB/POZ_dom"/>
</dbReference>
<reference evidence="2" key="1">
    <citation type="submission" date="2022-01" db="EMBL/GenBank/DDBJ databases">
        <authorList>
            <person name="Braso-Vives M."/>
        </authorList>
    </citation>
    <scope>NUCLEOTIDE SEQUENCE</scope>
</reference>
<dbReference type="InterPro" id="IPR003131">
    <property type="entry name" value="T1-type_BTB"/>
</dbReference>
<dbReference type="SUPFAM" id="SSF54695">
    <property type="entry name" value="POZ domain"/>
    <property type="match status" value="2"/>
</dbReference>
<dbReference type="EMBL" id="OV696686">
    <property type="protein sequence ID" value="CAH1232506.1"/>
    <property type="molecule type" value="Genomic_DNA"/>
</dbReference>
<keyword evidence="3" id="KW-1185">Reference proteome</keyword>
<dbReference type="AlphaFoldDB" id="A0A8J9YPU4"/>
<name>A0A8J9YPU4_BRALA</name>
<dbReference type="InterPro" id="IPR011333">
    <property type="entry name" value="SKP1/BTB/POZ_sf"/>
</dbReference>
<dbReference type="GO" id="GO:0051260">
    <property type="term" value="P:protein homooligomerization"/>
    <property type="evidence" value="ECO:0007669"/>
    <property type="project" value="InterPro"/>
</dbReference>
<dbReference type="Pfam" id="PF02214">
    <property type="entry name" value="BTB_2"/>
    <property type="match status" value="2"/>
</dbReference>
<dbReference type="SMART" id="SM00225">
    <property type="entry name" value="BTB"/>
    <property type="match status" value="2"/>
</dbReference>
<proteinExistence type="predicted"/>